<dbReference type="InterPro" id="IPR029058">
    <property type="entry name" value="AB_hydrolase_fold"/>
</dbReference>
<protein>
    <recommendedName>
        <fullName evidence="3">Peptidase S9 prolyl oligopeptidase catalytic domain-containing protein</fullName>
    </recommendedName>
</protein>
<dbReference type="PANTHER" id="PTHR47381:SF3">
    <property type="entry name" value="ALPHA_BETA-HYDROLASES SUPERFAMILY PROTEIN"/>
    <property type="match status" value="1"/>
</dbReference>
<gene>
    <name evidence="1" type="ORF">EHS25_000185</name>
</gene>
<evidence type="ECO:0008006" key="3">
    <source>
        <dbReference type="Google" id="ProtNLM"/>
    </source>
</evidence>
<dbReference type="AlphaFoldDB" id="A0A427YVM1"/>
<sequence>MDYPSLTLGHPDKSLTTIHIVDLKLNIYGLEEIKGSGLPVAAVIATHGRMNKKEQMGYFAQGLLGEIEQMSKGKEKKRDVIVVTLDQRNHGERTHDRTANLAYDQNERHLYDMAATVVGGCHDVSLIIDFLAAYLFPLGDRVIDEFIATGVSLGGNVTWRLLLSEPRINVAIPIIGLPFTSFAPYLRARAHKMGLAWTPPLYPPSLRPLLEAPAPPNAYRGKKILSIHGADDTLVPIKEGQKDLDKIVKEAEQGDVKVWVVEGKGHVVTGEMVTRTAEWVWRWALQA</sequence>
<name>A0A427YVM1_9TREE</name>
<dbReference type="STRING" id="1890683.A0A427YVM1"/>
<reference evidence="1 2" key="1">
    <citation type="submission" date="2018-11" db="EMBL/GenBank/DDBJ databases">
        <title>Genome sequence of Saitozyma podzolica DSM 27192.</title>
        <authorList>
            <person name="Aliyu H."/>
            <person name="Gorte O."/>
            <person name="Ochsenreither K."/>
        </authorList>
    </citation>
    <scope>NUCLEOTIDE SEQUENCE [LARGE SCALE GENOMIC DNA]</scope>
    <source>
        <strain evidence="1 2">DSM 27192</strain>
    </source>
</reference>
<dbReference type="Proteomes" id="UP000279259">
    <property type="component" value="Unassembled WGS sequence"/>
</dbReference>
<dbReference type="PANTHER" id="PTHR47381">
    <property type="entry name" value="ALPHA/BETA-HYDROLASES SUPERFAMILY PROTEIN"/>
    <property type="match status" value="1"/>
</dbReference>
<dbReference type="Gene3D" id="3.40.50.1820">
    <property type="entry name" value="alpha/beta hydrolase"/>
    <property type="match status" value="1"/>
</dbReference>
<organism evidence="1 2">
    <name type="scientific">Saitozyma podzolica</name>
    <dbReference type="NCBI Taxonomy" id="1890683"/>
    <lineage>
        <taxon>Eukaryota</taxon>
        <taxon>Fungi</taxon>
        <taxon>Dikarya</taxon>
        <taxon>Basidiomycota</taxon>
        <taxon>Agaricomycotina</taxon>
        <taxon>Tremellomycetes</taxon>
        <taxon>Tremellales</taxon>
        <taxon>Trimorphomycetaceae</taxon>
        <taxon>Saitozyma</taxon>
    </lineage>
</organism>
<accession>A0A427YVM1</accession>
<comment type="caution">
    <text evidence="1">The sequence shown here is derived from an EMBL/GenBank/DDBJ whole genome shotgun (WGS) entry which is preliminary data.</text>
</comment>
<dbReference type="OrthoDB" id="2152248at2759"/>
<dbReference type="EMBL" id="RSCD01000001">
    <property type="protein sequence ID" value="RSH95099.1"/>
    <property type="molecule type" value="Genomic_DNA"/>
</dbReference>
<keyword evidence="2" id="KW-1185">Reference proteome</keyword>
<evidence type="ECO:0000313" key="1">
    <source>
        <dbReference type="EMBL" id="RSH95099.1"/>
    </source>
</evidence>
<proteinExistence type="predicted"/>
<evidence type="ECO:0000313" key="2">
    <source>
        <dbReference type="Proteomes" id="UP000279259"/>
    </source>
</evidence>
<dbReference type="SUPFAM" id="SSF53474">
    <property type="entry name" value="alpha/beta-Hydrolases"/>
    <property type="match status" value="1"/>
</dbReference>